<dbReference type="GO" id="GO:0003677">
    <property type="term" value="F:DNA binding"/>
    <property type="evidence" value="ECO:0007669"/>
    <property type="project" value="UniProtKB-KW"/>
</dbReference>
<dbReference type="KEGG" id="bbae:FRD01_22815"/>
<dbReference type="EMBL" id="CP042467">
    <property type="protein sequence ID" value="QED30013.1"/>
    <property type="molecule type" value="Genomic_DNA"/>
</dbReference>
<gene>
    <name evidence="1" type="ORF">FRD01_22815</name>
</gene>
<dbReference type="InterPro" id="IPR009351">
    <property type="entry name" value="AlkZ-like"/>
</dbReference>
<dbReference type="OrthoDB" id="9148135at2"/>
<dbReference type="Proteomes" id="UP000321595">
    <property type="component" value="Chromosome"/>
</dbReference>
<protein>
    <submittedName>
        <fullName evidence="1">Winged helix DNA-binding domain-containing protein</fullName>
    </submittedName>
</protein>
<accession>A0A5B8Y0Z0</accession>
<dbReference type="Pfam" id="PF06224">
    <property type="entry name" value="AlkZ-like"/>
    <property type="match status" value="1"/>
</dbReference>
<sequence>MTVTTWDNVAFFRAKRSGLIEGFPSPEEAASAILGAQAQIEAPARWALALRTQNIPTASEIKDKLLVEKSLVRAWGQRDTVHMYATDDWHLFAKAQSLWPASARRGAMPTDEELADFIGTIEGLDGPFTRSHLLEAAPPRLVQAFVDEPQNNDPPERMAITRLIWVAGREGFLSSTENIGREQGYVSRKKWVPGAKWPDITPEDAAIEVVRRYLKTWGPARVQDIAHFLGARITDTRRWVEPMRDQLVELEIEGLGGHLMFKEDAECLQATPESWQARLLPAYDTQMMTHANKEPLLKNADDQPRVWAKSAVVKPTIFYKGQFVAVWSHKATKRAVSLDFEPLTGVDGGIGREIKEALKRDGAELERHLLSL</sequence>
<dbReference type="AlphaFoldDB" id="A0A5B8Y0Z0"/>
<proteinExistence type="predicted"/>
<evidence type="ECO:0000313" key="2">
    <source>
        <dbReference type="Proteomes" id="UP000321595"/>
    </source>
</evidence>
<name>A0A5B8Y0Z0_9DELT</name>
<reference evidence="1 2" key="1">
    <citation type="submission" date="2019-08" db="EMBL/GenBank/DDBJ databases">
        <authorList>
            <person name="Liang Q."/>
        </authorList>
    </citation>
    <scope>NUCLEOTIDE SEQUENCE [LARGE SCALE GENOMIC DNA]</scope>
    <source>
        <strain evidence="1 2">V1718</strain>
    </source>
</reference>
<keyword evidence="1" id="KW-0238">DNA-binding</keyword>
<dbReference type="PANTHER" id="PTHR38479:SF2">
    <property type="entry name" value="WINGED HELIX DNA-BINDING DOMAIN-CONTAINING PROTEIN"/>
    <property type="match status" value="1"/>
</dbReference>
<evidence type="ECO:0000313" key="1">
    <source>
        <dbReference type="EMBL" id="QED30013.1"/>
    </source>
</evidence>
<keyword evidence="2" id="KW-1185">Reference proteome</keyword>
<organism evidence="1 2">
    <name type="scientific">Microvenator marinus</name>
    <dbReference type="NCBI Taxonomy" id="2600177"/>
    <lineage>
        <taxon>Bacteria</taxon>
        <taxon>Deltaproteobacteria</taxon>
        <taxon>Bradymonadales</taxon>
        <taxon>Microvenatoraceae</taxon>
        <taxon>Microvenator</taxon>
    </lineage>
</organism>
<dbReference type="PANTHER" id="PTHR38479">
    <property type="entry name" value="LMO0824 PROTEIN"/>
    <property type="match status" value="1"/>
</dbReference>